<dbReference type="GO" id="GO:0006974">
    <property type="term" value="P:DNA damage response"/>
    <property type="evidence" value="ECO:0007669"/>
    <property type="project" value="TreeGrafter"/>
</dbReference>
<keyword evidence="3" id="KW-1185">Reference proteome</keyword>
<dbReference type="RefSeq" id="WP_188855007.1">
    <property type="nucleotide sequence ID" value="NZ_BMJJ01000016.1"/>
</dbReference>
<evidence type="ECO:0000313" key="2">
    <source>
        <dbReference type="EMBL" id="GGD39917.1"/>
    </source>
</evidence>
<dbReference type="Proteomes" id="UP000613160">
    <property type="component" value="Unassembled WGS sequence"/>
</dbReference>
<dbReference type="Pfam" id="PF04402">
    <property type="entry name" value="SIMPL"/>
    <property type="match status" value="1"/>
</dbReference>
<keyword evidence="1" id="KW-0732">Signal</keyword>
<dbReference type="Gene3D" id="3.30.110.170">
    <property type="entry name" value="Protein of unknown function (DUF541), domain 1"/>
    <property type="match status" value="1"/>
</dbReference>
<proteinExistence type="predicted"/>
<evidence type="ECO:0000313" key="3">
    <source>
        <dbReference type="Proteomes" id="UP000613160"/>
    </source>
</evidence>
<name>A0A916YCZ0_9HYPH</name>
<organism evidence="2 3">
    <name type="scientific">Aureimonas glaciei</name>
    <dbReference type="NCBI Taxonomy" id="1776957"/>
    <lineage>
        <taxon>Bacteria</taxon>
        <taxon>Pseudomonadati</taxon>
        <taxon>Pseudomonadota</taxon>
        <taxon>Alphaproteobacteria</taxon>
        <taxon>Hyphomicrobiales</taxon>
        <taxon>Aurantimonadaceae</taxon>
        <taxon>Aureimonas</taxon>
    </lineage>
</organism>
<comment type="caution">
    <text evidence="2">The sequence shown here is derived from an EMBL/GenBank/DDBJ whole genome shotgun (WGS) entry which is preliminary data.</text>
</comment>
<accession>A0A916YCZ0</accession>
<dbReference type="Gene3D" id="3.30.70.2970">
    <property type="entry name" value="Protein of unknown function (DUF541), domain 2"/>
    <property type="match status" value="1"/>
</dbReference>
<evidence type="ECO:0000256" key="1">
    <source>
        <dbReference type="SAM" id="SignalP"/>
    </source>
</evidence>
<feature type="chain" id="PRO_5037710007" evidence="1">
    <location>
        <begin position="21"/>
        <end position="243"/>
    </location>
</feature>
<dbReference type="PANTHER" id="PTHR34387">
    <property type="entry name" value="SLR1258 PROTEIN"/>
    <property type="match status" value="1"/>
</dbReference>
<protein>
    <submittedName>
        <fullName evidence="2">SIMPL domain-containing protein</fullName>
    </submittedName>
</protein>
<dbReference type="InterPro" id="IPR052022">
    <property type="entry name" value="26kDa_periplasmic_antigen"/>
</dbReference>
<feature type="signal peptide" evidence="1">
    <location>
        <begin position="1"/>
        <end position="20"/>
    </location>
</feature>
<reference evidence="2" key="1">
    <citation type="journal article" date="2014" name="Int. J. Syst. Evol. Microbiol.">
        <title>Complete genome sequence of Corynebacterium casei LMG S-19264T (=DSM 44701T), isolated from a smear-ripened cheese.</title>
        <authorList>
            <consortium name="US DOE Joint Genome Institute (JGI-PGF)"/>
            <person name="Walter F."/>
            <person name="Albersmeier A."/>
            <person name="Kalinowski J."/>
            <person name="Ruckert C."/>
        </authorList>
    </citation>
    <scope>NUCLEOTIDE SEQUENCE</scope>
    <source>
        <strain evidence="2">CGMCC 1.15493</strain>
    </source>
</reference>
<reference evidence="2" key="2">
    <citation type="submission" date="2020-09" db="EMBL/GenBank/DDBJ databases">
        <authorList>
            <person name="Sun Q."/>
            <person name="Zhou Y."/>
        </authorList>
    </citation>
    <scope>NUCLEOTIDE SEQUENCE</scope>
    <source>
        <strain evidence="2">CGMCC 1.15493</strain>
    </source>
</reference>
<dbReference type="EMBL" id="BMJJ01000016">
    <property type="protein sequence ID" value="GGD39917.1"/>
    <property type="molecule type" value="Genomic_DNA"/>
</dbReference>
<dbReference type="PANTHER" id="PTHR34387:SF1">
    <property type="entry name" value="PERIPLASMIC IMMUNOGENIC PROTEIN"/>
    <property type="match status" value="1"/>
</dbReference>
<dbReference type="InterPro" id="IPR007497">
    <property type="entry name" value="SIMPL/DUF541"/>
</dbReference>
<sequence>MLIRAAFLSASMLCLSLASAAAEEARPPRQIVVTGIGEASAKPDIAVTDLTVLRVGETARAALDEANAAMADVVAAMKALSIEDRDLRTSGFSIAPQYRYENRTDGTQAPPILTGYEVRNTLSVRIRDIAAVGALLDKAVSLGINQGGDIAFVLSDPAPVRTEARREAVADAMATAKTLAEASGVELGPVVSIAAGDDAAPPRPMAMERMALAAAPMDKSVPVEAGESTLRTTVTMVFDLTGG</sequence>
<dbReference type="AlphaFoldDB" id="A0A916YCZ0"/>
<gene>
    <name evidence="2" type="ORF">GCM10011335_48240</name>
</gene>